<dbReference type="GO" id="GO:0005524">
    <property type="term" value="F:ATP binding"/>
    <property type="evidence" value="ECO:0007669"/>
    <property type="project" value="UniProtKB-UniRule"/>
</dbReference>
<keyword evidence="6 9" id="KW-0067">ATP-binding</keyword>
<comment type="caution">
    <text evidence="11">The sequence shown here is derived from an EMBL/GenBank/DDBJ whole genome shotgun (WGS) entry which is preliminary data.</text>
</comment>
<dbReference type="InterPro" id="IPR011009">
    <property type="entry name" value="Kinase-like_dom_sf"/>
</dbReference>
<dbReference type="Gene3D" id="3.30.200.20">
    <property type="entry name" value="Phosphorylase Kinase, domain 1"/>
    <property type="match status" value="3"/>
</dbReference>
<dbReference type="PROSITE" id="PS00107">
    <property type="entry name" value="PROTEIN_KINASE_ATP"/>
    <property type="match status" value="2"/>
</dbReference>
<dbReference type="EMBL" id="SSTE01016227">
    <property type="protein sequence ID" value="KAA0041871.1"/>
    <property type="molecule type" value="Genomic_DNA"/>
</dbReference>
<evidence type="ECO:0000256" key="7">
    <source>
        <dbReference type="ARBA" id="ARBA00047899"/>
    </source>
</evidence>
<dbReference type="EC" id="2.7.11.1" evidence="1"/>
<name>A0A5A7TJY2_CUCMM</name>
<dbReference type="FunFam" id="3.30.200.20:FF:000042">
    <property type="entry name" value="Aurora kinase A"/>
    <property type="match status" value="1"/>
</dbReference>
<keyword evidence="4 9" id="KW-0547">Nucleotide-binding</keyword>
<evidence type="ECO:0000256" key="8">
    <source>
        <dbReference type="ARBA" id="ARBA00048679"/>
    </source>
</evidence>
<dbReference type="InterPro" id="IPR008271">
    <property type="entry name" value="Ser/Thr_kinase_AS"/>
</dbReference>
<dbReference type="Pfam" id="PF00069">
    <property type="entry name" value="Pkinase"/>
    <property type="match status" value="3"/>
</dbReference>
<dbReference type="PANTHER" id="PTHR24343:SF376">
    <property type="entry name" value="SERINE_THREONINE-PROTEIN KINASE SRK2A-RELATED"/>
    <property type="match status" value="1"/>
</dbReference>
<dbReference type="PROSITE" id="PS00108">
    <property type="entry name" value="PROTEIN_KINASE_ST"/>
    <property type="match status" value="2"/>
</dbReference>
<dbReference type="InterPro" id="IPR000719">
    <property type="entry name" value="Prot_kinase_dom"/>
</dbReference>
<dbReference type="Proteomes" id="UP000321393">
    <property type="component" value="Unassembled WGS sequence"/>
</dbReference>
<dbReference type="Gene3D" id="1.10.510.10">
    <property type="entry name" value="Transferase(Phosphotransferase) domain 1"/>
    <property type="match status" value="3"/>
</dbReference>
<sequence>MEKYEFVEELDAGRYSVTKKMRNIQTQEVVTMKFIELGPKVHENIGKEIMNHHLKEILFSKTHAALVMEYVDEKEISKDREIVDGMEKYEFVEKLGSGSFGVTKLMRNKNTKALFAVKFIERGPTIDKNVEREIINHRSLQHPNIVRFKEAKGCIILQVMLTPTHLGIVMEYAAGGELFKRISISGRCTEDETRYFFQQLICGLEYIHSRQICHRDLKLDNILLDGSKAPRVKICDFGYSKLYSLHSTPNTAVGSPTYAAPEVLDEGEYDGQIADIWSCGVTLYIMLVGSYPFDHPNDHEDVQKTIQVLPSLLHTNYYNKVIISFSLLIVLLQRIKNVDYNIPHNIKISEECRELFSRIFVRDPSKRISLKEIKSHPWFLKKLAWELNEGIQALFYRRNIRTFSHQSDEEIMKVLREAEKKLPSYFVEMEKYEIVKDLGAGSFGVTKLCKHKQTKEFVAVKFIQRGPTIDANVEREILNHRSLRHPNVVRFKEVFLTPTHLALAMEYASGGELFQRVCNWGRFGEDEARYFFQQLISGVNYIHSMQICHRDLKLDNILLDGRKSPRLKICDFGYSKVFKCTKFLLICSFQVHQICHKDLMVDNIHLDGSPAPQLKKCDFGFSEMHSKPNTNVGSATYAAPEVISHGQYDGKMADVWSCGVTLYVMLVAAYPFEDQNDNKNFQKTIKVHYFPCCRLISVKCASYFSLLCFVLLQRKMSGRYKIPDHIRISRDCQHLLSCIFVRNPSKVLPSALIDPTTCKSIEILNAKI</sequence>
<dbReference type="SUPFAM" id="SSF56112">
    <property type="entry name" value="Protein kinase-like (PK-like)"/>
    <property type="match status" value="3"/>
</dbReference>
<dbReference type="GO" id="GO:0006970">
    <property type="term" value="P:response to osmotic stress"/>
    <property type="evidence" value="ECO:0007669"/>
    <property type="project" value="UniProtKB-ARBA"/>
</dbReference>
<feature type="binding site" evidence="9">
    <location>
        <position position="118"/>
    </location>
    <ligand>
        <name>ATP</name>
        <dbReference type="ChEBI" id="CHEBI:30616"/>
    </ligand>
</feature>
<evidence type="ECO:0000256" key="3">
    <source>
        <dbReference type="ARBA" id="ARBA00022679"/>
    </source>
</evidence>
<comment type="catalytic activity">
    <reaction evidence="8">
        <text>L-seryl-[protein] + ATP = O-phospho-L-seryl-[protein] + ADP + H(+)</text>
        <dbReference type="Rhea" id="RHEA:17989"/>
        <dbReference type="Rhea" id="RHEA-COMP:9863"/>
        <dbReference type="Rhea" id="RHEA-COMP:11604"/>
        <dbReference type="ChEBI" id="CHEBI:15378"/>
        <dbReference type="ChEBI" id="CHEBI:29999"/>
        <dbReference type="ChEBI" id="CHEBI:30616"/>
        <dbReference type="ChEBI" id="CHEBI:83421"/>
        <dbReference type="ChEBI" id="CHEBI:456216"/>
        <dbReference type="EC" id="2.7.11.1"/>
    </reaction>
</comment>
<keyword evidence="5 11" id="KW-0418">Kinase</keyword>
<evidence type="ECO:0000313" key="12">
    <source>
        <dbReference type="Proteomes" id="UP000321393"/>
    </source>
</evidence>
<evidence type="ECO:0000313" key="11">
    <source>
        <dbReference type="EMBL" id="KAA0041871.1"/>
    </source>
</evidence>
<keyword evidence="2" id="KW-0723">Serine/threonine-protein kinase</keyword>
<evidence type="ECO:0000256" key="5">
    <source>
        <dbReference type="ARBA" id="ARBA00022777"/>
    </source>
</evidence>
<comment type="catalytic activity">
    <reaction evidence="7">
        <text>L-threonyl-[protein] + ATP = O-phospho-L-threonyl-[protein] + ADP + H(+)</text>
        <dbReference type="Rhea" id="RHEA:46608"/>
        <dbReference type="Rhea" id="RHEA-COMP:11060"/>
        <dbReference type="Rhea" id="RHEA-COMP:11605"/>
        <dbReference type="ChEBI" id="CHEBI:15378"/>
        <dbReference type="ChEBI" id="CHEBI:30013"/>
        <dbReference type="ChEBI" id="CHEBI:30616"/>
        <dbReference type="ChEBI" id="CHEBI:61977"/>
        <dbReference type="ChEBI" id="CHEBI:456216"/>
        <dbReference type="EC" id="2.7.11.1"/>
    </reaction>
</comment>
<feature type="domain" description="Protein kinase" evidence="10">
    <location>
        <begin position="432"/>
        <end position="757"/>
    </location>
</feature>
<evidence type="ECO:0000259" key="10">
    <source>
        <dbReference type="PROSITE" id="PS50011"/>
    </source>
</evidence>
<dbReference type="PANTHER" id="PTHR24343">
    <property type="entry name" value="SERINE/THREONINE KINASE"/>
    <property type="match status" value="1"/>
</dbReference>
<evidence type="ECO:0000256" key="6">
    <source>
        <dbReference type="ARBA" id="ARBA00022840"/>
    </source>
</evidence>
<protein>
    <recommendedName>
        <fullName evidence="1">non-specific serine/threonine protein kinase</fullName>
        <ecNumber evidence="1">2.7.11.1</ecNumber>
    </recommendedName>
</protein>
<evidence type="ECO:0000256" key="4">
    <source>
        <dbReference type="ARBA" id="ARBA00022741"/>
    </source>
</evidence>
<dbReference type="PROSITE" id="PS50011">
    <property type="entry name" value="PROTEIN_KINASE_DOM"/>
    <property type="match status" value="2"/>
</dbReference>
<evidence type="ECO:0000256" key="2">
    <source>
        <dbReference type="ARBA" id="ARBA00022527"/>
    </source>
</evidence>
<proteinExistence type="predicted"/>
<dbReference type="OrthoDB" id="541276at2759"/>
<reference evidence="11 12" key="1">
    <citation type="submission" date="2019-08" db="EMBL/GenBank/DDBJ databases">
        <title>Draft genome sequences of two oriental melons (Cucumis melo L. var makuwa).</title>
        <authorList>
            <person name="Kwon S.-Y."/>
        </authorList>
    </citation>
    <scope>NUCLEOTIDE SEQUENCE [LARGE SCALE GENOMIC DNA]</scope>
    <source>
        <strain evidence="12">cv. SW 3</strain>
        <tissue evidence="11">Leaf</tissue>
    </source>
</reference>
<dbReference type="STRING" id="1194695.A0A5A7TJY2"/>
<dbReference type="InterPro" id="IPR017441">
    <property type="entry name" value="Protein_kinase_ATP_BS"/>
</dbReference>
<accession>A0A5A7TJY2</accession>
<keyword evidence="3" id="KW-0808">Transferase</keyword>
<gene>
    <name evidence="11" type="ORF">E6C27_scaffold67G002590</name>
</gene>
<dbReference type="GO" id="GO:0004674">
    <property type="term" value="F:protein serine/threonine kinase activity"/>
    <property type="evidence" value="ECO:0007669"/>
    <property type="project" value="UniProtKB-KW"/>
</dbReference>
<dbReference type="AlphaFoldDB" id="A0A5A7TJY2"/>
<evidence type="ECO:0000256" key="9">
    <source>
        <dbReference type="PROSITE-ProRule" id="PRU10141"/>
    </source>
</evidence>
<dbReference type="SMART" id="SM00220">
    <property type="entry name" value="S_TKc"/>
    <property type="match status" value="2"/>
</dbReference>
<feature type="domain" description="Protein kinase" evidence="10">
    <location>
        <begin position="89"/>
        <end position="379"/>
    </location>
</feature>
<organism evidence="11 12">
    <name type="scientific">Cucumis melo var. makuwa</name>
    <name type="common">Oriental melon</name>
    <dbReference type="NCBI Taxonomy" id="1194695"/>
    <lineage>
        <taxon>Eukaryota</taxon>
        <taxon>Viridiplantae</taxon>
        <taxon>Streptophyta</taxon>
        <taxon>Embryophyta</taxon>
        <taxon>Tracheophyta</taxon>
        <taxon>Spermatophyta</taxon>
        <taxon>Magnoliopsida</taxon>
        <taxon>eudicotyledons</taxon>
        <taxon>Gunneridae</taxon>
        <taxon>Pentapetalae</taxon>
        <taxon>rosids</taxon>
        <taxon>fabids</taxon>
        <taxon>Cucurbitales</taxon>
        <taxon>Cucurbitaceae</taxon>
        <taxon>Benincaseae</taxon>
        <taxon>Cucumis</taxon>
    </lineage>
</organism>
<feature type="binding site" evidence="9">
    <location>
        <position position="461"/>
    </location>
    <ligand>
        <name>ATP</name>
        <dbReference type="ChEBI" id="CHEBI:30616"/>
    </ligand>
</feature>
<evidence type="ECO:0000256" key="1">
    <source>
        <dbReference type="ARBA" id="ARBA00012513"/>
    </source>
</evidence>